<protein>
    <submittedName>
        <fullName evidence="3">Uncharacterized protein</fullName>
    </submittedName>
</protein>
<keyword evidence="2" id="KW-0812">Transmembrane</keyword>
<accession>A0AAW2RYQ8</accession>
<name>A0AAW2RYQ8_SESRA</name>
<evidence type="ECO:0000313" key="3">
    <source>
        <dbReference type="EMBL" id="KAL0384626.1"/>
    </source>
</evidence>
<sequence>MHAFEGDVPRHRNDAGFAANILELAVSGAGEDPTAVAAQELEPAPRRTGGGARRRTRGDDASRNHGSICGHRRKQRERAVFRERTRMWAFCSLEILGGGFSCYLYTIFQCW</sequence>
<reference evidence="3" key="2">
    <citation type="journal article" date="2024" name="Plant">
        <title>Genomic evolution and insights into agronomic trait innovations of Sesamum species.</title>
        <authorList>
            <person name="Miao H."/>
            <person name="Wang L."/>
            <person name="Qu L."/>
            <person name="Liu H."/>
            <person name="Sun Y."/>
            <person name="Le M."/>
            <person name="Wang Q."/>
            <person name="Wei S."/>
            <person name="Zheng Y."/>
            <person name="Lin W."/>
            <person name="Duan Y."/>
            <person name="Cao H."/>
            <person name="Xiong S."/>
            <person name="Wang X."/>
            <person name="Wei L."/>
            <person name="Li C."/>
            <person name="Ma Q."/>
            <person name="Ju M."/>
            <person name="Zhao R."/>
            <person name="Li G."/>
            <person name="Mu C."/>
            <person name="Tian Q."/>
            <person name="Mei H."/>
            <person name="Zhang T."/>
            <person name="Gao T."/>
            <person name="Zhang H."/>
        </authorList>
    </citation>
    <scope>NUCLEOTIDE SEQUENCE</scope>
    <source>
        <strain evidence="3">G02</strain>
    </source>
</reference>
<dbReference type="EMBL" id="JACGWJ010000012">
    <property type="protein sequence ID" value="KAL0384626.1"/>
    <property type="molecule type" value="Genomic_DNA"/>
</dbReference>
<reference evidence="3" key="1">
    <citation type="submission" date="2020-06" db="EMBL/GenBank/DDBJ databases">
        <authorList>
            <person name="Li T."/>
            <person name="Hu X."/>
            <person name="Zhang T."/>
            <person name="Song X."/>
            <person name="Zhang H."/>
            <person name="Dai N."/>
            <person name="Sheng W."/>
            <person name="Hou X."/>
            <person name="Wei L."/>
        </authorList>
    </citation>
    <scope>NUCLEOTIDE SEQUENCE</scope>
    <source>
        <strain evidence="3">G02</strain>
        <tissue evidence="3">Leaf</tissue>
    </source>
</reference>
<gene>
    <name evidence="3" type="ORF">Sradi_2856900</name>
</gene>
<keyword evidence="2" id="KW-0472">Membrane</keyword>
<comment type="caution">
    <text evidence="3">The sequence shown here is derived from an EMBL/GenBank/DDBJ whole genome shotgun (WGS) entry which is preliminary data.</text>
</comment>
<organism evidence="3">
    <name type="scientific">Sesamum radiatum</name>
    <name type="common">Black benniseed</name>
    <dbReference type="NCBI Taxonomy" id="300843"/>
    <lineage>
        <taxon>Eukaryota</taxon>
        <taxon>Viridiplantae</taxon>
        <taxon>Streptophyta</taxon>
        <taxon>Embryophyta</taxon>
        <taxon>Tracheophyta</taxon>
        <taxon>Spermatophyta</taxon>
        <taxon>Magnoliopsida</taxon>
        <taxon>eudicotyledons</taxon>
        <taxon>Gunneridae</taxon>
        <taxon>Pentapetalae</taxon>
        <taxon>asterids</taxon>
        <taxon>lamiids</taxon>
        <taxon>Lamiales</taxon>
        <taxon>Pedaliaceae</taxon>
        <taxon>Sesamum</taxon>
    </lineage>
</organism>
<dbReference type="AlphaFoldDB" id="A0AAW2RYQ8"/>
<keyword evidence="2" id="KW-1133">Transmembrane helix</keyword>
<proteinExistence type="predicted"/>
<feature type="region of interest" description="Disordered" evidence="1">
    <location>
        <begin position="35"/>
        <end position="76"/>
    </location>
</feature>
<feature type="transmembrane region" description="Helical" evidence="2">
    <location>
        <begin position="87"/>
        <end position="108"/>
    </location>
</feature>
<evidence type="ECO:0000256" key="1">
    <source>
        <dbReference type="SAM" id="MobiDB-lite"/>
    </source>
</evidence>
<evidence type="ECO:0000256" key="2">
    <source>
        <dbReference type="SAM" id="Phobius"/>
    </source>
</evidence>